<dbReference type="InterPro" id="IPR052534">
    <property type="entry name" value="Extracell_DNA_Util/SecSys_Comp"/>
</dbReference>
<keyword evidence="1" id="KW-0812">Transmembrane</keyword>
<sequence>MITLNLLPPVKKQEFHLTQLYLMIKDLIILILLITIIIAIALLMTKLILQNHFNQIVAQTTMTTRYANIFNKDIKEFNQDLGAVISIQKNYHDWVEFFIQLNQLIPADVGLYNLSIKDNKILITGLAKTRQNLIQLKENFEESNLFAEVAIPLENLLKKDNVDFTFKATINIKP</sequence>
<reference evidence="2 3" key="1">
    <citation type="journal article" date="2016" name="Nat. Commun.">
        <title>Thousands of microbial genomes shed light on interconnected biogeochemical processes in an aquifer system.</title>
        <authorList>
            <person name="Anantharaman K."/>
            <person name="Brown C.T."/>
            <person name="Hug L.A."/>
            <person name="Sharon I."/>
            <person name="Castelle C.J."/>
            <person name="Probst A.J."/>
            <person name="Thomas B.C."/>
            <person name="Singh A."/>
            <person name="Wilkins M.J."/>
            <person name="Karaoz U."/>
            <person name="Brodie E.L."/>
            <person name="Williams K.H."/>
            <person name="Hubbard S.S."/>
            <person name="Banfield J.F."/>
        </authorList>
    </citation>
    <scope>NUCLEOTIDE SEQUENCE [LARGE SCALE GENOMIC DNA]</scope>
</reference>
<feature type="transmembrane region" description="Helical" evidence="1">
    <location>
        <begin position="20"/>
        <end position="43"/>
    </location>
</feature>
<keyword evidence="1" id="KW-0472">Membrane</keyword>
<dbReference type="InterPro" id="IPR007813">
    <property type="entry name" value="PilN"/>
</dbReference>
<dbReference type="EMBL" id="MHIB01000037">
    <property type="protein sequence ID" value="OGY43420.1"/>
    <property type="molecule type" value="Genomic_DNA"/>
</dbReference>
<dbReference type="PANTHER" id="PTHR40278">
    <property type="entry name" value="DNA UTILIZATION PROTEIN HOFN"/>
    <property type="match status" value="1"/>
</dbReference>
<gene>
    <name evidence="2" type="ORF">A2729_04590</name>
</gene>
<dbReference type="AlphaFoldDB" id="A0A1G1XUZ8"/>
<protein>
    <recommendedName>
        <fullName evidence="4">PilN domain-containing protein</fullName>
    </recommendedName>
</protein>
<name>A0A1G1XUZ8_9BACT</name>
<dbReference type="STRING" id="1797532.A2729_04590"/>
<evidence type="ECO:0000313" key="3">
    <source>
        <dbReference type="Proteomes" id="UP000178930"/>
    </source>
</evidence>
<evidence type="ECO:0008006" key="4">
    <source>
        <dbReference type="Google" id="ProtNLM"/>
    </source>
</evidence>
<comment type="caution">
    <text evidence="2">The sequence shown here is derived from an EMBL/GenBank/DDBJ whole genome shotgun (WGS) entry which is preliminary data.</text>
</comment>
<dbReference type="Proteomes" id="UP000178930">
    <property type="component" value="Unassembled WGS sequence"/>
</dbReference>
<evidence type="ECO:0000313" key="2">
    <source>
        <dbReference type="EMBL" id="OGY43420.1"/>
    </source>
</evidence>
<dbReference type="Pfam" id="PF05137">
    <property type="entry name" value="PilN"/>
    <property type="match status" value="1"/>
</dbReference>
<keyword evidence="1" id="KW-1133">Transmembrane helix</keyword>
<dbReference type="PANTHER" id="PTHR40278:SF1">
    <property type="entry name" value="DNA UTILIZATION PROTEIN HOFN"/>
    <property type="match status" value="1"/>
</dbReference>
<evidence type="ECO:0000256" key="1">
    <source>
        <dbReference type="SAM" id="Phobius"/>
    </source>
</evidence>
<organism evidence="2 3">
    <name type="scientific">Candidatus Buchananbacteria bacterium RIFCSPHIGHO2_01_FULL_39_14</name>
    <dbReference type="NCBI Taxonomy" id="1797532"/>
    <lineage>
        <taxon>Bacteria</taxon>
        <taxon>Candidatus Buchananiibacteriota</taxon>
    </lineage>
</organism>
<accession>A0A1G1XUZ8</accession>
<proteinExistence type="predicted"/>